<proteinExistence type="inferred from homology"/>
<dbReference type="RefSeq" id="WP_012874417.1">
    <property type="nucleotide sequence ID" value="NC_013525.1"/>
</dbReference>
<evidence type="ECO:0000256" key="3">
    <source>
        <dbReference type="ARBA" id="ARBA00022741"/>
    </source>
</evidence>
<evidence type="ECO:0000313" key="7">
    <source>
        <dbReference type="Proteomes" id="UP000000323"/>
    </source>
</evidence>
<dbReference type="SUPFAM" id="SSF52540">
    <property type="entry name" value="P-loop containing nucleoside triphosphate hydrolases"/>
    <property type="match status" value="1"/>
</dbReference>
<evidence type="ECO:0000256" key="2">
    <source>
        <dbReference type="ARBA" id="ARBA00022448"/>
    </source>
</evidence>
<dbReference type="eggNOG" id="COG1131">
    <property type="taxonomic scope" value="Bacteria"/>
</dbReference>
<keyword evidence="4" id="KW-0067">ATP-binding</keyword>
<keyword evidence="7" id="KW-1185">Reference proteome</keyword>
<feature type="domain" description="ABC transporter" evidence="5">
    <location>
        <begin position="6"/>
        <end position="234"/>
    </location>
</feature>
<reference evidence="7" key="1">
    <citation type="journal article" date="2010" name="Stand. Genomic Sci.">
        <title>Complete genome sequence of 'Thermobaculum terrenum' type strain (YNP1).</title>
        <authorList>
            <person name="Kiss H."/>
            <person name="Cleland D."/>
            <person name="Lapidus A."/>
            <person name="Lucas S."/>
            <person name="Glavina Del Rio T."/>
            <person name="Nolan M."/>
            <person name="Tice H."/>
            <person name="Han C."/>
            <person name="Goodwin L."/>
            <person name="Pitluck S."/>
            <person name="Liolios K."/>
            <person name="Ivanova N."/>
            <person name="Mavromatis K."/>
            <person name="Ovchinnikova G."/>
            <person name="Pati A."/>
            <person name="Chen A."/>
            <person name="Palaniappan K."/>
            <person name="Land M."/>
            <person name="Hauser L."/>
            <person name="Chang Y."/>
            <person name="Jeffries C."/>
            <person name="Lu M."/>
            <person name="Brettin T."/>
            <person name="Detter J."/>
            <person name="Goker M."/>
            <person name="Tindall B."/>
            <person name="Beck B."/>
            <person name="McDermott T."/>
            <person name="Woyke T."/>
            <person name="Bristow J."/>
            <person name="Eisen J."/>
            <person name="Markowitz V."/>
            <person name="Hugenholtz P."/>
            <person name="Kyrpides N."/>
            <person name="Klenk H."/>
            <person name="Cheng J."/>
        </authorList>
    </citation>
    <scope>NUCLEOTIDE SEQUENCE [LARGE SCALE GENOMIC DNA]</scope>
    <source>
        <strain evidence="7">ATCC BAA-798 / YNP1</strain>
    </source>
</reference>
<dbReference type="AlphaFoldDB" id="D1CEM6"/>
<dbReference type="InterPro" id="IPR003593">
    <property type="entry name" value="AAA+_ATPase"/>
</dbReference>
<keyword evidence="2" id="KW-0813">Transport</keyword>
<evidence type="ECO:0000259" key="5">
    <source>
        <dbReference type="PROSITE" id="PS50893"/>
    </source>
</evidence>
<dbReference type="InterPro" id="IPR003439">
    <property type="entry name" value="ABC_transporter-like_ATP-bd"/>
</dbReference>
<dbReference type="InterPro" id="IPR017871">
    <property type="entry name" value="ABC_transporter-like_CS"/>
</dbReference>
<accession>D1CEM6</accession>
<dbReference type="HOGENOM" id="CLU_000604_1_2_0"/>
<evidence type="ECO:0000256" key="4">
    <source>
        <dbReference type="ARBA" id="ARBA00022840"/>
    </source>
</evidence>
<organism evidence="6 7">
    <name type="scientific">Thermobaculum terrenum (strain ATCC BAA-798 / CCMEE 7001 / YNP1)</name>
    <dbReference type="NCBI Taxonomy" id="525904"/>
    <lineage>
        <taxon>Bacteria</taxon>
        <taxon>Bacillati</taxon>
        <taxon>Chloroflexota</taxon>
        <taxon>Chloroflexia</taxon>
        <taxon>Candidatus Thermobaculales</taxon>
        <taxon>Candidatus Thermobaculaceae</taxon>
        <taxon>Thermobaculum</taxon>
    </lineage>
</organism>
<gene>
    <name evidence="6" type="ordered locus">Tter_0461</name>
</gene>
<dbReference type="InterPro" id="IPR027417">
    <property type="entry name" value="P-loop_NTPase"/>
</dbReference>
<name>D1CEM6_THET1</name>
<dbReference type="PANTHER" id="PTHR43335">
    <property type="entry name" value="ABC TRANSPORTER, ATP-BINDING PROTEIN"/>
    <property type="match status" value="1"/>
</dbReference>
<dbReference type="GO" id="GO:0016887">
    <property type="term" value="F:ATP hydrolysis activity"/>
    <property type="evidence" value="ECO:0007669"/>
    <property type="project" value="InterPro"/>
</dbReference>
<dbReference type="PROSITE" id="PS00211">
    <property type="entry name" value="ABC_TRANSPORTER_1"/>
    <property type="match status" value="1"/>
</dbReference>
<evidence type="ECO:0000256" key="1">
    <source>
        <dbReference type="ARBA" id="ARBA00005417"/>
    </source>
</evidence>
<dbReference type="SMART" id="SM00382">
    <property type="entry name" value="AAA"/>
    <property type="match status" value="1"/>
</dbReference>
<dbReference type="KEGG" id="ttr:Tter_0461"/>
<dbReference type="Gene3D" id="3.40.50.300">
    <property type="entry name" value="P-loop containing nucleotide triphosphate hydrolases"/>
    <property type="match status" value="1"/>
</dbReference>
<comment type="similarity">
    <text evidence="1">Belongs to the ABC transporter superfamily.</text>
</comment>
<dbReference type="Proteomes" id="UP000000323">
    <property type="component" value="Chromosome 1"/>
</dbReference>
<dbReference type="STRING" id="525904.Tter_0461"/>
<dbReference type="GO" id="GO:0005524">
    <property type="term" value="F:ATP binding"/>
    <property type="evidence" value="ECO:0007669"/>
    <property type="project" value="UniProtKB-KW"/>
</dbReference>
<dbReference type="EMBL" id="CP001825">
    <property type="protein sequence ID" value="ACZ41382.1"/>
    <property type="molecule type" value="Genomic_DNA"/>
</dbReference>
<dbReference type="PROSITE" id="PS50893">
    <property type="entry name" value="ABC_TRANSPORTER_2"/>
    <property type="match status" value="1"/>
</dbReference>
<dbReference type="CDD" id="cd03230">
    <property type="entry name" value="ABC_DR_subfamily_A"/>
    <property type="match status" value="1"/>
</dbReference>
<evidence type="ECO:0000313" key="6">
    <source>
        <dbReference type="EMBL" id="ACZ41382.1"/>
    </source>
</evidence>
<protein>
    <submittedName>
        <fullName evidence="6">ABC transporter related protein</fullName>
    </submittedName>
</protein>
<keyword evidence="3" id="KW-0547">Nucleotide-binding</keyword>
<dbReference type="Pfam" id="PF00005">
    <property type="entry name" value="ABC_tran"/>
    <property type="match status" value="1"/>
</dbReference>
<sequence length="305" mass="33893">MSSPAIYVENLRKVYGNKVAVESLSLEVQQGEVFGFLGPNGAGKTTTIKMLNGLITPTAGKVSVLGKKLGDLGARKQIGFLPEHFRFHEWLKAYEFLDFHGSLYGMSKSERKKRIPEVLKLVGLEHRADSRLRTFSKGMLQRIGIAQAIIANPKLVFLDEPTSALDPIGRRDVRDLIVFLRDNGVTVFLNSHLLSEVERVCDRIAIIKEGKVAAIGPVDELLHAEHIVDVRATNVTPSLLEAISHRFRLMDHSNNGYFSVSVPEQEVPALVEMLVASGANLYELKPRQRSLEDIFVDIVQVSGDR</sequence>